<keyword evidence="1" id="KW-1133">Transmembrane helix</keyword>
<feature type="transmembrane region" description="Helical" evidence="1">
    <location>
        <begin position="48"/>
        <end position="69"/>
    </location>
</feature>
<sequence>MGEHREPPGDDADGAGEVPPMGRYLARALPLPVIAVLGSAVGLCLDDWVGLVFAVGTTLVAAVLAAVTAFGVRNRLGLAAAAAAAVLAIGYHTGPTLHDTYAKKFGEVTRAAVVDVERTHTSKGGDHHVCFVSEVIGDEARPDDRYAPGVRRLDEENNCRGQFRLGQDVVLFEDPRGRLAPWLAGSDDRGLDTGRIAWDALLFVIAVGALFHARMVPRPGARRPPVDLAKPGDGAGSG</sequence>
<name>A0A372M2G1_9ACTN</name>
<keyword evidence="1" id="KW-0812">Transmembrane</keyword>
<dbReference type="AlphaFoldDB" id="A0A372M2G1"/>
<evidence type="ECO:0000313" key="3">
    <source>
        <dbReference type="Proteomes" id="UP000263094"/>
    </source>
</evidence>
<gene>
    <name evidence="2" type="ORF">DY218_18795</name>
</gene>
<evidence type="ECO:0000313" key="2">
    <source>
        <dbReference type="EMBL" id="RFU85124.1"/>
    </source>
</evidence>
<organism evidence="2 3">
    <name type="scientific">Streptomyces triticagri</name>
    <dbReference type="NCBI Taxonomy" id="2293568"/>
    <lineage>
        <taxon>Bacteria</taxon>
        <taxon>Bacillati</taxon>
        <taxon>Actinomycetota</taxon>
        <taxon>Actinomycetes</taxon>
        <taxon>Kitasatosporales</taxon>
        <taxon>Streptomycetaceae</taxon>
        <taxon>Streptomyces</taxon>
    </lineage>
</organism>
<keyword evidence="3" id="KW-1185">Reference proteome</keyword>
<dbReference type="RefSeq" id="WP_128557224.1">
    <property type="nucleotide sequence ID" value="NZ_QUAK01000102.1"/>
</dbReference>
<dbReference type="Proteomes" id="UP000263094">
    <property type="component" value="Unassembled WGS sequence"/>
</dbReference>
<reference evidence="2 3" key="1">
    <citation type="submission" date="2018-08" db="EMBL/GenBank/DDBJ databases">
        <title>Isolation, diversity and antifungal activity of Actinobacteria from wheat.</title>
        <authorList>
            <person name="Han C."/>
        </authorList>
    </citation>
    <scope>NUCLEOTIDE SEQUENCE [LARGE SCALE GENOMIC DNA]</scope>
    <source>
        <strain evidence="2 3">NEAU-YY421</strain>
    </source>
</reference>
<feature type="transmembrane region" description="Helical" evidence="1">
    <location>
        <begin position="76"/>
        <end position="94"/>
    </location>
</feature>
<accession>A0A372M2G1</accession>
<feature type="transmembrane region" description="Helical" evidence="1">
    <location>
        <begin position="196"/>
        <end position="213"/>
    </location>
</feature>
<evidence type="ECO:0008006" key="4">
    <source>
        <dbReference type="Google" id="ProtNLM"/>
    </source>
</evidence>
<protein>
    <recommendedName>
        <fullName evidence="4">DUF3592 domain-containing protein</fullName>
    </recommendedName>
</protein>
<evidence type="ECO:0000256" key="1">
    <source>
        <dbReference type="SAM" id="Phobius"/>
    </source>
</evidence>
<dbReference type="OrthoDB" id="4227864at2"/>
<dbReference type="EMBL" id="QUAK01000102">
    <property type="protein sequence ID" value="RFU85124.1"/>
    <property type="molecule type" value="Genomic_DNA"/>
</dbReference>
<comment type="caution">
    <text evidence="2">The sequence shown here is derived from an EMBL/GenBank/DDBJ whole genome shotgun (WGS) entry which is preliminary data.</text>
</comment>
<keyword evidence="1" id="KW-0472">Membrane</keyword>
<proteinExistence type="predicted"/>